<keyword evidence="2" id="KW-0436">Ligase</keyword>
<organism evidence="4 5">
    <name type="scientific">Vitis vinifera</name>
    <name type="common">Grape</name>
    <dbReference type="NCBI Taxonomy" id="29760"/>
    <lineage>
        <taxon>Eukaryota</taxon>
        <taxon>Viridiplantae</taxon>
        <taxon>Streptophyta</taxon>
        <taxon>Embryophyta</taxon>
        <taxon>Tracheophyta</taxon>
        <taxon>Spermatophyta</taxon>
        <taxon>Magnoliopsida</taxon>
        <taxon>eudicotyledons</taxon>
        <taxon>Gunneridae</taxon>
        <taxon>Pentapetalae</taxon>
        <taxon>rosids</taxon>
        <taxon>Vitales</taxon>
        <taxon>Vitaceae</taxon>
        <taxon>Viteae</taxon>
        <taxon>Vitis</taxon>
    </lineage>
</organism>
<name>A0A438FMQ6_VITVI</name>
<feature type="domain" description="AMP-dependent synthetase/ligase" evidence="3">
    <location>
        <begin position="175"/>
        <end position="243"/>
    </location>
</feature>
<dbReference type="EMBL" id="QGNW01000843">
    <property type="protein sequence ID" value="RVW61080.1"/>
    <property type="molecule type" value="Genomic_DNA"/>
</dbReference>
<feature type="domain" description="AMP-dependent synthetase/ligase" evidence="3">
    <location>
        <begin position="21"/>
        <end position="117"/>
    </location>
</feature>
<evidence type="ECO:0000259" key="3">
    <source>
        <dbReference type="Pfam" id="PF00501"/>
    </source>
</evidence>
<sequence>MDRLPKSAANYTALTPINFLTRAAVAYARKTSLIYESTRFTWQQTYERCCRLASSLHRLNVAKNDVVSVLAPNIPAMYEMHFAVPMCGAVLNTINIRLDAHNIATILGHSEAKEKLVAESSIPLVIVIDDIDTPTGVRLGELEYEQLVANGNPGYAPVEVEDEWDPIALIIHLMGGEPVYMWSLPMFHCNGWTFTWGVAARGGTSVCIRNTTAYDMYRNIALHNVTHMCCAPIVFNILLEAKEMSASG</sequence>
<evidence type="ECO:0000256" key="2">
    <source>
        <dbReference type="ARBA" id="ARBA00022598"/>
    </source>
</evidence>
<dbReference type="AlphaFoldDB" id="A0A438FMQ6"/>
<dbReference type="Pfam" id="PF00501">
    <property type="entry name" value="AMP-binding"/>
    <property type="match status" value="2"/>
</dbReference>
<accession>A0A438FMQ6</accession>
<dbReference type="PANTHER" id="PTHR43859:SF2">
    <property type="entry name" value="BUTYRATE--COA LIGASE AAE11, PEROXISOMAL"/>
    <property type="match status" value="1"/>
</dbReference>
<protein>
    <submittedName>
        <fullName evidence="4">Putative acyl-activating enzyme 12, peroxisomal</fullName>
    </submittedName>
</protein>
<dbReference type="Gene3D" id="3.40.50.980">
    <property type="match status" value="2"/>
</dbReference>
<gene>
    <name evidence="4" type="primary">AAE12_0</name>
    <name evidence="4" type="ORF">CK203_045808</name>
</gene>
<dbReference type="InterPro" id="IPR000873">
    <property type="entry name" value="AMP-dep_synth/lig_dom"/>
</dbReference>
<evidence type="ECO:0000313" key="4">
    <source>
        <dbReference type="EMBL" id="RVW61080.1"/>
    </source>
</evidence>
<evidence type="ECO:0000256" key="1">
    <source>
        <dbReference type="ARBA" id="ARBA00006432"/>
    </source>
</evidence>
<dbReference type="Proteomes" id="UP000288805">
    <property type="component" value="Unassembled WGS sequence"/>
</dbReference>
<proteinExistence type="inferred from homology"/>
<reference evidence="4 5" key="1">
    <citation type="journal article" date="2018" name="PLoS Genet.">
        <title>Population sequencing reveals clonal diversity and ancestral inbreeding in the grapevine cultivar Chardonnay.</title>
        <authorList>
            <person name="Roach M.J."/>
            <person name="Johnson D.L."/>
            <person name="Bohlmann J."/>
            <person name="van Vuuren H.J."/>
            <person name="Jones S.J."/>
            <person name="Pretorius I.S."/>
            <person name="Schmidt S.A."/>
            <person name="Borneman A.R."/>
        </authorList>
    </citation>
    <scope>NUCLEOTIDE SEQUENCE [LARGE SCALE GENOMIC DNA]</scope>
    <source>
        <strain evidence="5">cv. Chardonnay</strain>
        <tissue evidence="4">Leaf</tissue>
    </source>
</reference>
<comment type="caution">
    <text evidence="4">The sequence shown here is derived from an EMBL/GenBank/DDBJ whole genome shotgun (WGS) entry which is preliminary data.</text>
</comment>
<dbReference type="PANTHER" id="PTHR43859">
    <property type="entry name" value="ACYL-ACTIVATING ENZYME"/>
    <property type="match status" value="1"/>
</dbReference>
<dbReference type="SUPFAM" id="SSF56801">
    <property type="entry name" value="Acetyl-CoA synthetase-like"/>
    <property type="match status" value="1"/>
</dbReference>
<comment type="similarity">
    <text evidence="1">Belongs to the ATP-dependent AMP-binding enzyme family.</text>
</comment>
<evidence type="ECO:0000313" key="5">
    <source>
        <dbReference type="Proteomes" id="UP000288805"/>
    </source>
</evidence>
<dbReference type="GO" id="GO:0016874">
    <property type="term" value="F:ligase activity"/>
    <property type="evidence" value="ECO:0007669"/>
    <property type="project" value="UniProtKB-KW"/>
</dbReference>